<name>A0ABX8MEJ8_9PSED</name>
<proteinExistence type="predicted"/>
<keyword evidence="2" id="KW-1185">Reference proteome</keyword>
<organism evidence="1 2">
    <name type="scientific">Pseudomonas muyukensis</name>
    <dbReference type="NCBI Taxonomy" id="2842357"/>
    <lineage>
        <taxon>Bacteria</taxon>
        <taxon>Pseudomonadati</taxon>
        <taxon>Pseudomonadota</taxon>
        <taxon>Gammaproteobacteria</taxon>
        <taxon>Pseudomonadales</taxon>
        <taxon>Pseudomonadaceae</taxon>
        <taxon>Pseudomonas</taxon>
    </lineage>
</organism>
<protein>
    <recommendedName>
        <fullName evidence="3">Nucleoid-associated protein</fullName>
    </recommendedName>
</protein>
<gene>
    <name evidence="1" type="ORF">KSS95_12040</name>
</gene>
<dbReference type="RefSeq" id="WP_217853849.1">
    <property type="nucleotide sequence ID" value="NZ_CP077073.1"/>
</dbReference>
<dbReference type="EMBL" id="CP077073">
    <property type="protein sequence ID" value="QXH37506.1"/>
    <property type="molecule type" value="Genomic_DNA"/>
</dbReference>
<evidence type="ECO:0000313" key="1">
    <source>
        <dbReference type="EMBL" id="QXH37506.1"/>
    </source>
</evidence>
<reference evidence="1" key="1">
    <citation type="journal article" date="2021" name="Microorganisms">
        <title>The Ever-Expanding Pseudomonas Genus: Description of 43 New Species and Partition of the Pseudomonas putida Group.</title>
        <authorList>
            <person name="Girard L."/>
            <person name="Lood C."/>
            <person name="Hofte M."/>
            <person name="Vandamme P."/>
            <person name="Rokni-Zadeh H."/>
            <person name="van Noort V."/>
            <person name="Lavigne R."/>
            <person name="De Mot R."/>
        </authorList>
    </citation>
    <scope>NUCLEOTIDE SEQUENCE</scope>
    <source>
        <strain evidence="1">COW39</strain>
    </source>
</reference>
<evidence type="ECO:0000313" key="2">
    <source>
        <dbReference type="Proteomes" id="UP001047646"/>
    </source>
</evidence>
<dbReference type="Proteomes" id="UP001047646">
    <property type="component" value="Chromosome"/>
</dbReference>
<accession>A0ABX8MEJ8</accession>
<evidence type="ECO:0008006" key="3">
    <source>
        <dbReference type="Google" id="ProtNLM"/>
    </source>
</evidence>
<sequence>MTTDAQAPEVTLFEEIKNILFSRYADEGERQHHYKKIRSITPYPHPGHVLKAELEKDGSFLTSSPISEIISHFLSYYRAAVFPYLSLENHGTTESTYNLEEIYYPEPIYSHEHFYGREQFDSDDSKDTNTPLKYPPSFVKFSASADDSLMLLLAYPSHTQTSALKNFFDQCSKAEAQESKVDFASLLPLPTPLKQFLKNYVYAKFGGLDRHTDWNAQASSATKVTPQSLVESLEQHLAYQELKDYSPAGDYRSEAPYNLANEIYNSLLKELADSELENKAEDVELKQTRTTHTENYKVTVTLKKIKFEPGLKQQSFAEVRNGITQNANFYNKDVVCNGTIALEVSVRRQRA</sequence>